<dbReference type="Gene3D" id="3.40.50.300">
    <property type="entry name" value="P-loop containing nucleotide triphosphate hydrolases"/>
    <property type="match status" value="1"/>
</dbReference>
<evidence type="ECO:0000313" key="2">
    <source>
        <dbReference type="EMBL" id="KKO18851.1"/>
    </source>
</evidence>
<comment type="caution">
    <text evidence="2">The sequence shown here is derived from an EMBL/GenBank/DDBJ whole genome shotgun (WGS) entry which is preliminary data.</text>
</comment>
<feature type="domain" description="CobQ/CobB/MinD/ParA nucleotide binding" evidence="1">
    <location>
        <begin position="6"/>
        <end position="224"/>
    </location>
</feature>
<dbReference type="InterPro" id="IPR002586">
    <property type="entry name" value="CobQ/CobB/MinD/ParA_Nub-bd_dom"/>
</dbReference>
<keyword evidence="3" id="KW-1185">Reference proteome</keyword>
<dbReference type="GO" id="GO:0016887">
    <property type="term" value="F:ATP hydrolysis activity"/>
    <property type="evidence" value="ECO:0007669"/>
    <property type="project" value="TreeGrafter"/>
</dbReference>
<dbReference type="GO" id="GO:0005829">
    <property type="term" value="C:cytosol"/>
    <property type="evidence" value="ECO:0007669"/>
    <property type="project" value="TreeGrafter"/>
</dbReference>
<dbReference type="Proteomes" id="UP000034954">
    <property type="component" value="Unassembled WGS sequence"/>
</dbReference>
<dbReference type="GO" id="GO:0005524">
    <property type="term" value="F:ATP binding"/>
    <property type="evidence" value="ECO:0007669"/>
    <property type="project" value="TreeGrafter"/>
</dbReference>
<dbReference type="AlphaFoldDB" id="A0A0M2UV34"/>
<dbReference type="InterPro" id="IPR014433">
    <property type="entry name" value="CooC"/>
</dbReference>
<evidence type="ECO:0000259" key="1">
    <source>
        <dbReference type="Pfam" id="PF01656"/>
    </source>
</evidence>
<dbReference type="GO" id="GO:0051782">
    <property type="term" value="P:negative regulation of cell division"/>
    <property type="evidence" value="ECO:0007669"/>
    <property type="project" value="TreeGrafter"/>
</dbReference>
<organism evidence="2 3">
    <name type="scientific">Candidatus Brocadia fulgida</name>
    <dbReference type="NCBI Taxonomy" id="380242"/>
    <lineage>
        <taxon>Bacteria</taxon>
        <taxon>Pseudomonadati</taxon>
        <taxon>Planctomycetota</taxon>
        <taxon>Candidatus Brocadiia</taxon>
        <taxon>Candidatus Brocadiales</taxon>
        <taxon>Candidatus Brocadiaceae</taxon>
        <taxon>Candidatus Brocadia</taxon>
    </lineage>
</organism>
<dbReference type="PANTHER" id="PTHR43384">
    <property type="entry name" value="SEPTUM SITE-DETERMINING PROTEIN MIND HOMOLOG, CHLOROPLASTIC-RELATED"/>
    <property type="match status" value="1"/>
</dbReference>
<gene>
    <name evidence="2" type="ORF">BROFUL_02444</name>
</gene>
<name>A0A0M2UV34_9BACT</name>
<proteinExistence type="predicted"/>
<dbReference type="SUPFAM" id="SSF52540">
    <property type="entry name" value="P-loop containing nucleoside triphosphate hydrolases"/>
    <property type="match status" value="1"/>
</dbReference>
<dbReference type="EMBL" id="LAQJ01000232">
    <property type="protein sequence ID" value="KKO18851.1"/>
    <property type="molecule type" value="Genomic_DNA"/>
</dbReference>
<reference evidence="2 3" key="1">
    <citation type="journal article" date="2013" name="BMC Microbiol.">
        <title>Identification of the type II cytochrome c maturation pathway in anammox bacteria by comparative genomics.</title>
        <authorList>
            <person name="Ferousi C."/>
            <person name="Speth D.R."/>
            <person name="Reimann J."/>
            <person name="Op den Camp H.J."/>
            <person name="Allen J.W."/>
            <person name="Keltjens J.T."/>
            <person name="Jetten M.S."/>
        </authorList>
    </citation>
    <scope>NUCLEOTIDE SEQUENCE [LARGE SCALE GENOMIC DNA]</scope>
    <source>
        <strain evidence="2">RU1</strain>
    </source>
</reference>
<dbReference type="PATRIC" id="fig|380242.3.peg.3038"/>
<evidence type="ECO:0000313" key="3">
    <source>
        <dbReference type="Proteomes" id="UP000034954"/>
    </source>
</evidence>
<dbReference type="Pfam" id="PF01656">
    <property type="entry name" value="CbiA"/>
    <property type="match status" value="1"/>
</dbReference>
<dbReference type="PANTHER" id="PTHR43384:SF7">
    <property type="entry name" value="CARBON-MONOXIDE DEHYDROGENASE ACCESSORY PROTEIN"/>
    <property type="match status" value="1"/>
</dbReference>
<dbReference type="InterPro" id="IPR050625">
    <property type="entry name" value="ParA/MinD_ATPase"/>
</dbReference>
<accession>A0A0M2UV34</accession>
<dbReference type="GO" id="GO:0009898">
    <property type="term" value="C:cytoplasmic side of plasma membrane"/>
    <property type="evidence" value="ECO:0007669"/>
    <property type="project" value="TreeGrafter"/>
</dbReference>
<sequence length="263" mass="29038">MAFHIAVAGKGGTGKSTLSALIIRYITEEIGKPVSAVDADPNASLGSLLGLHVQNTVADLREDIVEKKVDFSGMSKDRYIEYAIEESILEKEKFDLLTMGRPEGPKCYCYVNNLLRKYLDKVGTTYPFIVTDNEAGMEHLSRRTTNNVDLLLIVSEPTIVGALTLQRILALADSLPVTIRQKFCILNRVPRNGIHENLQQKLSSLGIEIAAIFPFDQEVYDTAACGASVFEISRENELYQKLGKFLQKHLPASMLEKSVSGSS</sequence>
<dbReference type="PIRSF" id="PIRSF005647">
    <property type="entry name" value="CooC"/>
    <property type="match status" value="1"/>
</dbReference>
<protein>
    <submittedName>
        <fullName evidence="2">Cobyrinic acid a,c-diamide synthase</fullName>
    </submittedName>
</protein>
<dbReference type="InterPro" id="IPR027417">
    <property type="entry name" value="P-loop_NTPase"/>
</dbReference>